<comment type="caution">
    <text evidence="1">The sequence shown here is derived from an EMBL/GenBank/DDBJ whole genome shotgun (WGS) entry which is preliminary data.</text>
</comment>
<evidence type="ECO:0000313" key="2">
    <source>
        <dbReference type="Proteomes" id="UP000826656"/>
    </source>
</evidence>
<gene>
    <name evidence="1" type="ORF">KY290_008294</name>
</gene>
<dbReference type="Proteomes" id="UP000826656">
    <property type="component" value="Unassembled WGS sequence"/>
</dbReference>
<evidence type="ECO:0000313" key="1">
    <source>
        <dbReference type="EMBL" id="KAH0776883.1"/>
    </source>
</evidence>
<organism evidence="1 2">
    <name type="scientific">Solanum tuberosum</name>
    <name type="common">Potato</name>
    <dbReference type="NCBI Taxonomy" id="4113"/>
    <lineage>
        <taxon>Eukaryota</taxon>
        <taxon>Viridiplantae</taxon>
        <taxon>Streptophyta</taxon>
        <taxon>Embryophyta</taxon>
        <taxon>Tracheophyta</taxon>
        <taxon>Spermatophyta</taxon>
        <taxon>Magnoliopsida</taxon>
        <taxon>eudicotyledons</taxon>
        <taxon>Gunneridae</taxon>
        <taxon>Pentapetalae</taxon>
        <taxon>asterids</taxon>
        <taxon>lamiids</taxon>
        <taxon>Solanales</taxon>
        <taxon>Solanaceae</taxon>
        <taxon>Solanoideae</taxon>
        <taxon>Solaneae</taxon>
        <taxon>Solanum</taxon>
    </lineage>
</organism>
<protein>
    <submittedName>
        <fullName evidence="1">Uncharacterized protein</fullName>
    </submittedName>
</protein>
<name>A0ABQ7W814_SOLTU</name>
<dbReference type="EMBL" id="JAIVGD010000003">
    <property type="protein sequence ID" value="KAH0776883.1"/>
    <property type="molecule type" value="Genomic_DNA"/>
</dbReference>
<reference evidence="1 2" key="1">
    <citation type="journal article" date="2021" name="bioRxiv">
        <title>Chromosome-scale and haplotype-resolved genome assembly of a tetraploid potato cultivar.</title>
        <authorList>
            <person name="Sun H."/>
            <person name="Jiao W.-B."/>
            <person name="Krause K."/>
            <person name="Campoy J.A."/>
            <person name="Goel M."/>
            <person name="Folz-Donahue K."/>
            <person name="Kukat C."/>
            <person name="Huettel B."/>
            <person name="Schneeberger K."/>
        </authorList>
    </citation>
    <scope>NUCLEOTIDE SEQUENCE [LARGE SCALE GENOMIC DNA]</scope>
    <source>
        <strain evidence="1">SolTubOtavaFocal</strain>
        <tissue evidence="1">Leaves</tissue>
    </source>
</reference>
<sequence>MEWGGGKGDLSGRVRRWNGEVGHTLGARGNFNTIRFPKERIGCRVVSILMDGRVLRVLLSLGLDRKTLHLDRD</sequence>
<keyword evidence="2" id="KW-1185">Reference proteome</keyword>
<accession>A0ABQ7W814</accession>
<proteinExistence type="predicted"/>